<evidence type="ECO:0000313" key="4">
    <source>
        <dbReference type="Proteomes" id="UP000186736"/>
    </source>
</evidence>
<evidence type="ECO:0000313" key="3">
    <source>
        <dbReference type="EMBL" id="OLS58997.1"/>
    </source>
</evidence>
<evidence type="ECO:0000256" key="1">
    <source>
        <dbReference type="SAM" id="MobiDB-lite"/>
    </source>
</evidence>
<protein>
    <recommendedName>
        <fullName evidence="2">MobA/VirD2-like nuclease domain-containing protein</fullName>
    </recommendedName>
</protein>
<sequence length="536" mass="60927">MIRKELSKLPDSGSMGRAMNYALEKAALVGGSQAKFEKTSIADFVRLGVKKCDQVNNKYENKSGRKQENVGMHEMISFDAADNITPEQAAELALGVWRDVLDIDNHQHRWGVHTDTDQIHVHLVWNKRDNAGKIYNQKNDYELFEKALHKTEMANGLKVVENRKFLKPDMPTNPQSSNEWRYEKKGKKSEKTLFKEAVAAATDKAMTAGEFLEFLDRDGYTLITNGNNAYSLEKDGKIFKASDVGGSYKALKARFGDDPQFSDTLARLGVKKAPEREMGGISFDMYVTQADLDQYEAKKKKSNRVLDTRFDSHDGHEFYFKNSTKKAFEYDAQRGRVEFNSNSPTAIKAGLQKLMENTHKPDNFRLDGSDYAKSQIWLQFHLMGLDKKGHTLSGYSPTQADKFKLEQEQNKFNPDLTNAENTLSKNAHHVHKSTSDMRTENNSAFKLESFTHFKVSETRRQAETPAERAANSGAAGIIEGFVTALCDMTNSFTANMIEDKFSEMRVLDKEIKDKNDEAESQYHQNKKRKKNMPKPQ</sequence>
<dbReference type="EMBL" id="MKZO01000075">
    <property type="protein sequence ID" value="OLS58997.1"/>
    <property type="molecule type" value="Genomic_DNA"/>
</dbReference>
<dbReference type="AlphaFoldDB" id="A0A1Q9QV62"/>
<proteinExistence type="predicted"/>
<feature type="region of interest" description="Disordered" evidence="1">
    <location>
        <begin position="512"/>
        <end position="536"/>
    </location>
</feature>
<feature type="compositionally biased region" description="Basic residues" evidence="1">
    <location>
        <begin position="524"/>
        <end position="536"/>
    </location>
</feature>
<accession>A0A1Q9QV62</accession>
<evidence type="ECO:0000259" key="2">
    <source>
        <dbReference type="Pfam" id="PF03432"/>
    </source>
</evidence>
<name>A0A1Q9QV62_PSEPU</name>
<comment type="caution">
    <text evidence="3">The sequence shown here is derived from an EMBL/GenBank/DDBJ whole genome shotgun (WGS) entry which is preliminary data.</text>
</comment>
<reference evidence="3 4" key="1">
    <citation type="submission" date="2016-10" db="EMBL/GenBank/DDBJ databases">
        <title>Genome Sequence of Pseudomonas putida GM4FR.</title>
        <authorList>
            <person name="Poehlein A."/>
            <person name="Wemheuer F."/>
            <person name="Hollensteiner J."/>
            <person name="Wemheuer B."/>
        </authorList>
    </citation>
    <scope>NUCLEOTIDE SEQUENCE [LARGE SCALE GENOMIC DNA]</scope>
    <source>
        <strain evidence="3 4">GM4FR</strain>
    </source>
</reference>
<dbReference type="Proteomes" id="UP000186736">
    <property type="component" value="Unassembled WGS sequence"/>
</dbReference>
<dbReference type="Pfam" id="PF03432">
    <property type="entry name" value="Relaxase"/>
    <property type="match status" value="1"/>
</dbReference>
<organism evidence="3 4">
    <name type="scientific">Pseudomonas putida</name>
    <name type="common">Arthrobacter siderocapsulatus</name>
    <dbReference type="NCBI Taxonomy" id="303"/>
    <lineage>
        <taxon>Bacteria</taxon>
        <taxon>Pseudomonadati</taxon>
        <taxon>Pseudomonadota</taxon>
        <taxon>Gammaproteobacteria</taxon>
        <taxon>Pseudomonadales</taxon>
        <taxon>Pseudomonadaceae</taxon>
        <taxon>Pseudomonas</taxon>
    </lineage>
</organism>
<dbReference type="InterPro" id="IPR005094">
    <property type="entry name" value="Endonuclease_MobA/VirD2"/>
</dbReference>
<dbReference type="RefSeq" id="WP_075806536.1">
    <property type="nucleotide sequence ID" value="NZ_MKZO01000075.1"/>
</dbReference>
<gene>
    <name evidence="3" type="ORF">PSEMO_59570</name>
</gene>
<feature type="domain" description="MobA/VirD2-like nuclease" evidence="2">
    <location>
        <begin position="59"/>
        <end position="157"/>
    </location>
</feature>